<dbReference type="AlphaFoldDB" id="A0A1M4WQC3"/>
<accession>A0A1M4WQC3</accession>
<name>A0A1M4WQC3_9FIRM</name>
<sequence length="42" mass="4987">MKSLIKKILPDGLILLARRIRQRTNLEKLGKKRGHFPTIYRN</sequence>
<gene>
    <name evidence="1" type="ORF">SAMN02746064_01318</name>
</gene>
<organism evidence="1 2">
    <name type="scientific">Alkalibacter saccharofermentans DSM 14828</name>
    <dbReference type="NCBI Taxonomy" id="1120975"/>
    <lineage>
        <taxon>Bacteria</taxon>
        <taxon>Bacillati</taxon>
        <taxon>Bacillota</taxon>
        <taxon>Clostridia</taxon>
        <taxon>Eubacteriales</taxon>
        <taxon>Eubacteriaceae</taxon>
        <taxon>Alkalibacter</taxon>
    </lineage>
</organism>
<dbReference type="STRING" id="1120975.SAMN02746064_01318"/>
<dbReference type="EMBL" id="FQTU01000007">
    <property type="protein sequence ID" value="SHE83418.1"/>
    <property type="molecule type" value="Genomic_DNA"/>
</dbReference>
<protein>
    <submittedName>
        <fullName evidence="1">Uncharacterized protein</fullName>
    </submittedName>
</protein>
<evidence type="ECO:0000313" key="2">
    <source>
        <dbReference type="Proteomes" id="UP000184251"/>
    </source>
</evidence>
<proteinExistence type="predicted"/>
<keyword evidence="2" id="KW-1185">Reference proteome</keyword>
<dbReference type="Proteomes" id="UP000184251">
    <property type="component" value="Unassembled WGS sequence"/>
</dbReference>
<evidence type="ECO:0000313" key="1">
    <source>
        <dbReference type="EMBL" id="SHE83418.1"/>
    </source>
</evidence>
<reference evidence="1 2" key="1">
    <citation type="submission" date="2016-11" db="EMBL/GenBank/DDBJ databases">
        <authorList>
            <person name="Jaros S."/>
            <person name="Januszkiewicz K."/>
            <person name="Wedrychowicz H."/>
        </authorList>
    </citation>
    <scope>NUCLEOTIDE SEQUENCE [LARGE SCALE GENOMIC DNA]</scope>
    <source>
        <strain evidence="1 2">DSM 14828</strain>
    </source>
</reference>